<evidence type="ECO:0000256" key="6">
    <source>
        <dbReference type="RuleBase" id="RU367147"/>
    </source>
</evidence>
<feature type="signal peptide" evidence="6">
    <location>
        <begin position="1"/>
        <end position="22"/>
    </location>
</feature>
<feature type="domain" description="CBM1" evidence="7">
    <location>
        <begin position="371"/>
        <end position="406"/>
    </location>
</feature>
<dbReference type="Gene3D" id="3.40.50.1820">
    <property type="entry name" value="alpha/beta hydrolase"/>
    <property type="match status" value="1"/>
</dbReference>
<dbReference type="GO" id="GO:0052689">
    <property type="term" value="F:carboxylic ester hydrolase activity"/>
    <property type="evidence" value="ECO:0007669"/>
    <property type="project" value="UniProtKB-KW"/>
</dbReference>
<evidence type="ECO:0000256" key="4">
    <source>
        <dbReference type="ARBA" id="ARBA00023277"/>
    </source>
</evidence>
<dbReference type="SUPFAM" id="SSF57180">
    <property type="entry name" value="Cellulose-binding domain"/>
    <property type="match status" value="1"/>
</dbReference>
<dbReference type="SUPFAM" id="SSF53474">
    <property type="entry name" value="alpha/beta-Hydrolases"/>
    <property type="match status" value="2"/>
</dbReference>
<dbReference type="InterPro" id="IPR029058">
    <property type="entry name" value="AB_hydrolase_fold"/>
</dbReference>
<proteinExistence type="inferred from homology"/>
<evidence type="ECO:0000259" key="7">
    <source>
        <dbReference type="PROSITE" id="PS51164"/>
    </source>
</evidence>
<keyword evidence="1 6" id="KW-0719">Serine esterase</keyword>
<comment type="similarity">
    <text evidence="6">Belongs to the carbohydrate esterase 1 (CE1) family.</text>
</comment>
<reference evidence="8" key="2">
    <citation type="submission" date="2023-05" db="EMBL/GenBank/DDBJ databases">
        <authorList>
            <consortium name="Lawrence Berkeley National Laboratory"/>
            <person name="Steindorff A."/>
            <person name="Hensen N."/>
            <person name="Bonometti L."/>
            <person name="Westerberg I."/>
            <person name="Brannstrom I.O."/>
            <person name="Guillou S."/>
            <person name="Cros-Aarteil S."/>
            <person name="Calhoun S."/>
            <person name="Haridas S."/>
            <person name="Kuo A."/>
            <person name="Mondo S."/>
            <person name="Pangilinan J."/>
            <person name="Riley R."/>
            <person name="Labutti K."/>
            <person name="Andreopoulos B."/>
            <person name="Lipzen A."/>
            <person name="Chen C."/>
            <person name="Yanf M."/>
            <person name="Daum C."/>
            <person name="Ng V."/>
            <person name="Clum A."/>
            <person name="Ohm R."/>
            <person name="Martin F."/>
            <person name="Silar P."/>
            <person name="Natvig D."/>
            <person name="Lalanne C."/>
            <person name="Gautier V."/>
            <person name="Ament-Velasquez S.L."/>
            <person name="Kruys A."/>
            <person name="Hutchinson M.I."/>
            <person name="Powell A.J."/>
            <person name="Barry K."/>
            <person name="Miller A.N."/>
            <person name="Grigoriev I.V."/>
            <person name="Debuchy R."/>
            <person name="Gladieux P."/>
            <person name="Thoren M.H."/>
            <person name="Johannesson H."/>
        </authorList>
    </citation>
    <scope>NUCLEOTIDE SEQUENCE</scope>
    <source>
        <strain evidence="8">CBS 538.74</strain>
    </source>
</reference>
<dbReference type="Proteomes" id="UP001302745">
    <property type="component" value="Unassembled WGS sequence"/>
</dbReference>
<dbReference type="Pfam" id="PF10503">
    <property type="entry name" value="Esterase_PHB"/>
    <property type="match status" value="1"/>
</dbReference>
<evidence type="ECO:0000256" key="1">
    <source>
        <dbReference type="ARBA" id="ARBA00022487"/>
    </source>
</evidence>
<dbReference type="NCBIfam" id="TIGR01840">
    <property type="entry name" value="esterase_phb"/>
    <property type="match status" value="1"/>
</dbReference>
<comment type="function">
    <text evidence="6">Esterase involved in the hydrolysis of xylan, a major structural heterogeneous polysaccharide found in plant biomass representing the second most abundant polysaccharide in the biosphere, after cellulose.</text>
</comment>
<keyword evidence="6" id="KW-0964">Secreted</keyword>
<comment type="caution">
    <text evidence="8">The sequence shown here is derived from an EMBL/GenBank/DDBJ whole genome shotgun (WGS) entry which is preliminary data.</text>
</comment>
<comment type="subcellular location">
    <subcellularLocation>
        <location evidence="6">Secreted</location>
    </subcellularLocation>
</comment>
<evidence type="ECO:0000313" key="8">
    <source>
        <dbReference type="EMBL" id="KAK4155977.1"/>
    </source>
</evidence>
<keyword evidence="4 6" id="KW-0119">Carbohydrate metabolism</keyword>
<feature type="chain" id="PRO_5042666152" description="Carboxylic ester hydrolase" evidence="6">
    <location>
        <begin position="23"/>
        <end position="431"/>
    </location>
</feature>
<accession>A0AAN6ZYY8</accession>
<reference evidence="8" key="1">
    <citation type="journal article" date="2023" name="Mol. Phylogenet. Evol.">
        <title>Genome-scale phylogeny and comparative genomics of the fungal order Sordariales.</title>
        <authorList>
            <person name="Hensen N."/>
            <person name="Bonometti L."/>
            <person name="Westerberg I."/>
            <person name="Brannstrom I.O."/>
            <person name="Guillou S."/>
            <person name="Cros-Aarteil S."/>
            <person name="Calhoun S."/>
            <person name="Haridas S."/>
            <person name="Kuo A."/>
            <person name="Mondo S."/>
            <person name="Pangilinan J."/>
            <person name="Riley R."/>
            <person name="LaButti K."/>
            <person name="Andreopoulos B."/>
            <person name="Lipzen A."/>
            <person name="Chen C."/>
            <person name="Yan M."/>
            <person name="Daum C."/>
            <person name="Ng V."/>
            <person name="Clum A."/>
            <person name="Steindorff A."/>
            <person name="Ohm R.A."/>
            <person name="Martin F."/>
            <person name="Silar P."/>
            <person name="Natvig D.O."/>
            <person name="Lalanne C."/>
            <person name="Gautier V."/>
            <person name="Ament-Velasquez S.L."/>
            <person name="Kruys A."/>
            <person name="Hutchinson M.I."/>
            <person name="Powell A.J."/>
            <person name="Barry K."/>
            <person name="Miller A.N."/>
            <person name="Grigoriev I.V."/>
            <person name="Debuchy R."/>
            <person name="Gladieux P."/>
            <person name="Hiltunen Thoren M."/>
            <person name="Johannesson H."/>
        </authorList>
    </citation>
    <scope>NUCLEOTIDE SEQUENCE</scope>
    <source>
        <strain evidence="8">CBS 538.74</strain>
    </source>
</reference>
<evidence type="ECO:0000313" key="9">
    <source>
        <dbReference type="Proteomes" id="UP001302745"/>
    </source>
</evidence>
<dbReference type="PANTHER" id="PTHR43037">
    <property type="entry name" value="UNNAMED PRODUCT-RELATED"/>
    <property type="match status" value="1"/>
</dbReference>
<dbReference type="InterPro" id="IPR000254">
    <property type="entry name" value="CBD"/>
</dbReference>
<organism evidence="8 9">
    <name type="scientific">Chaetomidium leptoderma</name>
    <dbReference type="NCBI Taxonomy" id="669021"/>
    <lineage>
        <taxon>Eukaryota</taxon>
        <taxon>Fungi</taxon>
        <taxon>Dikarya</taxon>
        <taxon>Ascomycota</taxon>
        <taxon>Pezizomycotina</taxon>
        <taxon>Sordariomycetes</taxon>
        <taxon>Sordariomycetidae</taxon>
        <taxon>Sordariales</taxon>
        <taxon>Chaetomiaceae</taxon>
        <taxon>Chaetomidium</taxon>
    </lineage>
</organism>
<dbReference type="PANTHER" id="PTHR43037:SF5">
    <property type="entry name" value="FERULOYL ESTERASE"/>
    <property type="match status" value="1"/>
</dbReference>
<name>A0AAN6ZYY8_9PEZI</name>
<keyword evidence="2 6" id="KW-0732">Signal</keyword>
<dbReference type="GO" id="GO:0005576">
    <property type="term" value="C:extracellular region"/>
    <property type="evidence" value="ECO:0007669"/>
    <property type="project" value="UniProtKB-SubCell"/>
</dbReference>
<evidence type="ECO:0000256" key="5">
    <source>
        <dbReference type="ARBA" id="ARBA00023326"/>
    </source>
</evidence>
<dbReference type="AlphaFoldDB" id="A0AAN6ZYY8"/>
<dbReference type="GO" id="GO:0030248">
    <property type="term" value="F:cellulose binding"/>
    <property type="evidence" value="ECO:0007669"/>
    <property type="project" value="InterPro"/>
</dbReference>
<dbReference type="InterPro" id="IPR035971">
    <property type="entry name" value="CBD_sf"/>
</dbReference>
<sequence>MKAPTTLSLGLCLLLPSLTAAAATLTQITTPFGPNPRNVSFHIYVPDTLPDNPAILVNPHWCHGTAQATFAGTQWAALAREHGFIVIYPGSPNAADQCWDVSSPETLTHDDGGGGGGGDSLGIVSMVRWTLDQYQGDKGRVFVTGVSSGGMMTQVLVGAYPDVFAAGAAFAGVPFGCFAPPAGDNGNAGQFDYWSDDCATGKVTHSAEAWGDLVRAAYPGYDGWRPKLQLFHGTVDEIVSYVNHGEAVKLWTDVSGLSETPVEVVQNTPLTGWTKSVYGPSGWLEAYSAAGVPHDIKVQENTVMAFFDLNCTSNCFSWGQGGPSSGGQPNPSSTFSTITSSVAPISTTSSSTVVVPTTTSAAACPTSTIPGAQKPWGQCGGRGYSGPTVCSVGVCTRYSDYFSQVKSSHHLLVTQGTSHVLNDTWRAVITN</sequence>
<keyword evidence="3 6" id="KW-0378">Hydrolase</keyword>
<dbReference type="Pfam" id="PF00734">
    <property type="entry name" value="CBM_1"/>
    <property type="match status" value="1"/>
</dbReference>
<dbReference type="InterPro" id="IPR050955">
    <property type="entry name" value="Plant_Biomass_Hydrol_Est"/>
</dbReference>
<dbReference type="EMBL" id="MU856876">
    <property type="protein sequence ID" value="KAK4155977.1"/>
    <property type="molecule type" value="Genomic_DNA"/>
</dbReference>
<dbReference type="GO" id="GO:0045493">
    <property type="term" value="P:xylan catabolic process"/>
    <property type="evidence" value="ECO:0007669"/>
    <property type="project" value="UniProtKB-UniRule"/>
</dbReference>
<keyword evidence="9" id="KW-1185">Reference proteome</keyword>
<dbReference type="InterPro" id="IPR010126">
    <property type="entry name" value="Esterase_phb"/>
</dbReference>
<gene>
    <name evidence="8" type="ORF">C8A00DRAFT_41450</name>
</gene>
<dbReference type="EC" id="3.1.1.-" evidence="6"/>
<protein>
    <recommendedName>
        <fullName evidence="6">Carboxylic ester hydrolase</fullName>
        <ecNumber evidence="6">3.1.1.-</ecNumber>
    </recommendedName>
</protein>
<dbReference type="PROSITE" id="PS51164">
    <property type="entry name" value="CBM1_2"/>
    <property type="match status" value="1"/>
</dbReference>
<evidence type="ECO:0000256" key="3">
    <source>
        <dbReference type="ARBA" id="ARBA00022801"/>
    </source>
</evidence>
<dbReference type="SMART" id="SM00236">
    <property type="entry name" value="fCBD"/>
    <property type="match status" value="1"/>
</dbReference>
<evidence type="ECO:0000256" key="2">
    <source>
        <dbReference type="ARBA" id="ARBA00022729"/>
    </source>
</evidence>
<keyword evidence="5 6" id="KW-0624">Polysaccharide degradation</keyword>